<dbReference type="InterPro" id="IPR006590">
    <property type="entry name" value="RNA_pol_Rpb4/RPC9_core"/>
</dbReference>
<evidence type="ECO:0000256" key="9">
    <source>
        <dbReference type="ARBA" id="ARBA00045808"/>
    </source>
</evidence>
<dbReference type="SUPFAM" id="SSF47819">
    <property type="entry name" value="HRDC-like"/>
    <property type="match status" value="1"/>
</dbReference>
<evidence type="ECO:0000256" key="8">
    <source>
        <dbReference type="ARBA" id="ARBA00044007"/>
    </source>
</evidence>
<reference evidence="11" key="1">
    <citation type="submission" date="2015-11" db="EMBL/GenBank/DDBJ databases">
        <title>De novo transcriptome assembly of four potential Pierce s Disease insect vectors from Arizona vineyards.</title>
        <authorList>
            <person name="Tassone E.E."/>
        </authorList>
    </citation>
    <scope>NUCLEOTIDE SEQUENCE</scope>
</reference>
<protein>
    <recommendedName>
        <fullName evidence="3">DNA-directed RNA polymerase III subunit RPC9</fullName>
    </recommendedName>
</protein>
<keyword evidence="4" id="KW-0240">DNA-directed RNA polymerase</keyword>
<organism evidence="11">
    <name type="scientific">Graphocephala atropunctata</name>
    <dbReference type="NCBI Taxonomy" id="36148"/>
    <lineage>
        <taxon>Eukaryota</taxon>
        <taxon>Metazoa</taxon>
        <taxon>Ecdysozoa</taxon>
        <taxon>Arthropoda</taxon>
        <taxon>Hexapoda</taxon>
        <taxon>Insecta</taxon>
        <taxon>Pterygota</taxon>
        <taxon>Neoptera</taxon>
        <taxon>Paraneoptera</taxon>
        <taxon>Hemiptera</taxon>
        <taxon>Auchenorrhyncha</taxon>
        <taxon>Membracoidea</taxon>
        <taxon>Cicadellidae</taxon>
        <taxon>Cicadellinae</taxon>
        <taxon>Cicadellini</taxon>
        <taxon>Graphocephala</taxon>
    </lineage>
</organism>
<dbReference type="InterPro" id="IPR038846">
    <property type="entry name" value="RPC9"/>
</dbReference>
<comment type="subcellular location">
    <subcellularLocation>
        <location evidence="1">Nucleus</location>
    </subcellularLocation>
</comment>
<accession>A0A1B6L291</accession>
<evidence type="ECO:0000313" key="11">
    <source>
        <dbReference type="EMBL" id="JAT17654.1"/>
    </source>
</evidence>
<comment type="subunit">
    <text evidence="8">Component of the RNA polymerase III complex consisting of 17 subunits: a ten-subunit horseshoe-shaped catalytic core composed of POLR3A/RPC1, POLR3B/RPC2, POLR1C/RPAC1, POLR1D/RPAC2, POLR3K/RPC10, POLR2E/RPABC1, POLR2F/RPABC2, POLR2H/RPABC3, POLR2K/RPABC4 and POLR2L/RPABC5; a mobile stalk composed of two subunits POLR3H/RPC8 and CRCP/RPC9, protruding from the core and functioning primarily in transcription initiation; and additional subunits homologous to general transcription factors of the RNA polymerase II machinery, POLR3C/RPC3-POLR3F/RPC6-POLR3G/RPC7 heterotrimer required for transcription initiation and POLR3D/RPC4-POLR3E/RPC5 heterodimer involved in both transcription initiation and termination.</text>
</comment>
<comment type="function">
    <text evidence="9">DNA-dependent RNA polymerase catalyzes the transcription of DNA into RNA using the four ribonucleoside triphosphates as substrates. Specific peripheric component of RNA polymerase III (Pol III) which synthesizes small non-coding RNAs including 5S rRNA, snRNAs, tRNAs and miRNAs from at least 500 distinct genomic loci. With POLR3H/RPC8 forms a mobile stalk that protrudes from Pol III core and functions primarily in transcription initiation. Pol III plays a key role in sensing and limiting infection by intracellular bacteria and DNA viruses. Acts as nuclear and cytosolic DNA sensor involved in innate immune response. Can sense non-self dsDNA that serves as template for transcription into dsRNA. The non-self RNA polymerase III transcripts, such as Epstein-Barr virus-encoded RNAs (EBERs) induce type I interferon and NF-kappa-B through the RIG-I pathway.</text>
</comment>
<dbReference type="GO" id="GO:0000166">
    <property type="term" value="F:nucleotide binding"/>
    <property type="evidence" value="ECO:0007669"/>
    <property type="project" value="InterPro"/>
</dbReference>
<keyword evidence="6" id="KW-0539">Nucleus</keyword>
<dbReference type="InterPro" id="IPR038324">
    <property type="entry name" value="Rpb4/RPC9_sf"/>
</dbReference>
<evidence type="ECO:0000256" key="5">
    <source>
        <dbReference type="ARBA" id="ARBA00023163"/>
    </source>
</evidence>
<evidence type="ECO:0000256" key="1">
    <source>
        <dbReference type="ARBA" id="ARBA00004123"/>
    </source>
</evidence>
<evidence type="ECO:0000256" key="4">
    <source>
        <dbReference type="ARBA" id="ARBA00022478"/>
    </source>
</evidence>
<sequence>MEVKNINAASLCNHEVLHLLNILKEEPQEQNAPPNSHLATIYYETSHFLQDGGFGDQTSGMVSNMLLALKEFPVALTKEEKLMIINYPPTTNLQLSLIVRDADERMTEEQMQELLELIKKHLLKELG</sequence>
<dbReference type="SMART" id="SM00657">
    <property type="entry name" value="RPOL4c"/>
    <property type="match status" value="1"/>
</dbReference>
<dbReference type="InterPro" id="IPR005574">
    <property type="entry name" value="Rpb4/RPC9"/>
</dbReference>
<keyword evidence="5" id="KW-0804">Transcription</keyword>
<dbReference type="PANTHER" id="PTHR15561">
    <property type="entry name" value="CALCITONIN GENE-RELATED PEPTIDE-RECEPTOR COMPONENT PROTEIN"/>
    <property type="match status" value="1"/>
</dbReference>
<evidence type="ECO:0000259" key="10">
    <source>
        <dbReference type="SMART" id="SM00657"/>
    </source>
</evidence>
<dbReference type="InterPro" id="IPR010997">
    <property type="entry name" value="HRDC-like_sf"/>
</dbReference>
<feature type="domain" description="RNA polymerase Rpb4/RPC9 core" evidence="10">
    <location>
        <begin position="1"/>
        <end position="125"/>
    </location>
</feature>
<dbReference type="AlphaFoldDB" id="A0A1B6L291"/>
<evidence type="ECO:0000256" key="2">
    <source>
        <dbReference type="ARBA" id="ARBA00006898"/>
    </source>
</evidence>
<dbReference type="EMBL" id="GEBQ01022323">
    <property type="protein sequence ID" value="JAT17654.1"/>
    <property type="molecule type" value="Transcribed_RNA"/>
</dbReference>
<name>A0A1B6L291_9HEMI</name>
<dbReference type="GO" id="GO:0006384">
    <property type="term" value="P:transcription initiation at RNA polymerase III promoter"/>
    <property type="evidence" value="ECO:0007669"/>
    <property type="project" value="InterPro"/>
</dbReference>
<comment type="similarity">
    <text evidence="2">Belongs to the eukaryotic RPC9 RNA polymerase subunit family.</text>
</comment>
<comment type="function">
    <text evidence="7">Accessory protein for the calcitonin gene-related peptide (CGRP) receptor. It modulates CGRP responsiveness in a variety of tissues.</text>
</comment>
<gene>
    <name evidence="11" type="ORF">g.4876</name>
</gene>
<dbReference type="Pfam" id="PF03874">
    <property type="entry name" value="RNA_pol_Rpb4"/>
    <property type="match status" value="1"/>
</dbReference>
<dbReference type="PANTHER" id="PTHR15561:SF0">
    <property type="entry name" value="DNA-DIRECTED RNA POLYMERASE III SUBUNIT RPC9"/>
    <property type="match status" value="1"/>
</dbReference>
<proteinExistence type="inferred from homology"/>
<evidence type="ECO:0000256" key="3">
    <source>
        <dbReference type="ARBA" id="ARBA00016672"/>
    </source>
</evidence>
<dbReference type="Gene3D" id="1.20.1250.40">
    <property type="match status" value="1"/>
</dbReference>
<dbReference type="GO" id="GO:0005666">
    <property type="term" value="C:RNA polymerase III complex"/>
    <property type="evidence" value="ECO:0007669"/>
    <property type="project" value="InterPro"/>
</dbReference>
<evidence type="ECO:0000256" key="6">
    <source>
        <dbReference type="ARBA" id="ARBA00023242"/>
    </source>
</evidence>
<evidence type="ECO:0000256" key="7">
    <source>
        <dbReference type="ARBA" id="ARBA00043924"/>
    </source>
</evidence>